<keyword evidence="3" id="KW-1185">Reference proteome</keyword>
<name>A0ABX0XY43_9ACTN</name>
<keyword evidence="1" id="KW-1133">Transmembrane helix</keyword>
<evidence type="ECO:0000256" key="1">
    <source>
        <dbReference type="SAM" id="Phobius"/>
    </source>
</evidence>
<dbReference type="EMBL" id="JAATVY010000008">
    <property type="protein sequence ID" value="NJC70766.1"/>
    <property type="molecule type" value="Genomic_DNA"/>
</dbReference>
<comment type="caution">
    <text evidence="2">The sequence shown here is derived from an EMBL/GenBank/DDBJ whole genome shotgun (WGS) entry which is preliminary data.</text>
</comment>
<keyword evidence="1" id="KW-0472">Membrane</keyword>
<proteinExistence type="predicted"/>
<dbReference type="RefSeq" id="WP_167925676.1">
    <property type="nucleotide sequence ID" value="NZ_JAATVY010000008.1"/>
</dbReference>
<protein>
    <recommendedName>
        <fullName evidence="4">DUF3592 domain-containing protein</fullName>
    </recommendedName>
</protein>
<gene>
    <name evidence="2" type="ORF">HC031_13725</name>
</gene>
<keyword evidence="1" id="KW-0812">Transmembrane</keyword>
<dbReference type="Proteomes" id="UP000722989">
    <property type="component" value="Unassembled WGS sequence"/>
</dbReference>
<accession>A0ABX0XY43</accession>
<feature type="transmembrane region" description="Helical" evidence="1">
    <location>
        <begin position="118"/>
        <end position="142"/>
    </location>
</feature>
<evidence type="ECO:0000313" key="3">
    <source>
        <dbReference type="Proteomes" id="UP000722989"/>
    </source>
</evidence>
<evidence type="ECO:0008006" key="4">
    <source>
        <dbReference type="Google" id="ProtNLM"/>
    </source>
</evidence>
<reference evidence="2 3" key="1">
    <citation type="submission" date="2020-03" db="EMBL/GenBank/DDBJ databases">
        <title>WGS of the type strain of Planosporangium spp.</title>
        <authorList>
            <person name="Thawai C."/>
        </authorList>
    </citation>
    <scope>NUCLEOTIDE SEQUENCE [LARGE SCALE GENOMIC DNA]</scope>
    <source>
        <strain evidence="2 3">TBRC 5610</strain>
    </source>
</reference>
<sequence>MSIPQPEYAGTAHPGSAIALTTKFLPLAFFYFFVKPKIAIDGYPVAAEWGRIVVPVPPGDHRVDVYTPYLLPPRVGPADLTVSVAPGQTVELEYRSPVVAFSRGSLGAPPQKYNGVPVLIALLSVVLVLGLCSCVGTLLGALNSQ</sequence>
<evidence type="ECO:0000313" key="2">
    <source>
        <dbReference type="EMBL" id="NJC70766.1"/>
    </source>
</evidence>
<organism evidence="2 3">
    <name type="scientific">Planosporangium thailandense</name>
    <dbReference type="NCBI Taxonomy" id="765197"/>
    <lineage>
        <taxon>Bacteria</taxon>
        <taxon>Bacillati</taxon>
        <taxon>Actinomycetota</taxon>
        <taxon>Actinomycetes</taxon>
        <taxon>Micromonosporales</taxon>
        <taxon>Micromonosporaceae</taxon>
        <taxon>Planosporangium</taxon>
    </lineage>
</organism>
<feature type="transmembrane region" description="Helical" evidence="1">
    <location>
        <begin position="12"/>
        <end position="34"/>
    </location>
</feature>